<dbReference type="SUPFAM" id="SSF103025">
    <property type="entry name" value="Folate-binding domain"/>
    <property type="match status" value="1"/>
</dbReference>
<dbReference type="RefSeq" id="WP_248155759.1">
    <property type="nucleotide sequence ID" value="NZ_JALNMJ010000010.1"/>
</dbReference>
<dbReference type="InterPro" id="IPR007375">
    <property type="entry name" value="SoxG"/>
</dbReference>
<dbReference type="Proteomes" id="UP001431221">
    <property type="component" value="Unassembled WGS sequence"/>
</dbReference>
<protein>
    <submittedName>
        <fullName evidence="1">Sarcosine oxidase subunit gamma</fullName>
    </submittedName>
</protein>
<organism evidence="1 2">
    <name type="scientific">Roseibium sediminicola</name>
    <dbReference type="NCBI Taxonomy" id="2933272"/>
    <lineage>
        <taxon>Bacteria</taxon>
        <taxon>Pseudomonadati</taxon>
        <taxon>Pseudomonadota</taxon>
        <taxon>Alphaproteobacteria</taxon>
        <taxon>Hyphomicrobiales</taxon>
        <taxon>Stappiaceae</taxon>
        <taxon>Roseibium</taxon>
    </lineage>
</organism>
<evidence type="ECO:0000313" key="1">
    <source>
        <dbReference type="EMBL" id="MCK7613667.1"/>
    </source>
</evidence>
<dbReference type="InterPro" id="IPR027266">
    <property type="entry name" value="TrmE/GcvT-like"/>
</dbReference>
<dbReference type="Gene3D" id="3.30.70.1520">
    <property type="entry name" value="Heterotetrameric sarcosine oxidase"/>
    <property type="match status" value="1"/>
</dbReference>
<sequence length="190" mass="19986">MAELMSALKGHLTPGRYGLEGTAGVTLSEVHPFSLTQIAAWPDSLQAVGLEATLLAGCDAAPTPGQAALGPNGTLLRVEPLKWWLIGRDTPPDLPSLPAETGAVLDLSSSRTWIRLGGANAADLLNRFLPLNLSATAFPAGSSASTAFHHIGVTLWRDEDGFNLLLPRSFAASLWEMLTESAAQFGTEVV</sequence>
<dbReference type="Gene3D" id="3.30.1360.120">
    <property type="entry name" value="Probable tRNA modification gtpase trme, domain 1"/>
    <property type="match status" value="1"/>
</dbReference>
<reference evidence="1" key="1">
    <citation type="submission" date="2022-04" db="EMBL/GenBank/DDBJ databases">
        <title>Roseibium sp. CAU 1639 isolated from mud.</title>
        <authorList>
            <person name="Kim W."/>
        </authorList>
    </citation>
    <scope>NUCLEOTIDE SEQUENCE</scope>
    <source>
        <strain evidence="1">CAU 1639</strain>
    </source>
</reference>
<name>A0ABT0GW49_9HYPH</name>
<dbReference type="Pfam" id="PF04268">
    <property type="entry name" value="SoxG"/>
    <property type="match status" value="1"/>
</dbReference>
<comment type="caution">
    <text evidence="1">The sequence shown here is derived from an EMBL/GenBank/DDBJ whole genome shotgun (WGS) entry which is preliminary data.</text>
</comment>
<gene>
    <name evidence="1" type="ORF">M0H32_15960</name>
</gene>
<dbReference type="EMBL" id="JALNMJ010000010">
    <property type="protein sequence ID" value="MCK7613667.1"/>
    <property type="molecule type" value="Genomic_DNA"/>
</dbReference>
<evidence type="ECO:0000313" key="2">
    <source>
        <dbReference type="Proteomes" id="UP001431221"/>
    </source>
</evidence>
<keyword evidence="2" id="KW-1185">Reference proteome</keyword>
<proteinExistence type="predicted"/>
<accession>A0ABT0GW49</accession>